<feature type="transmembrane region" description="Helical" evidence="7">
    <location>
        <begin position="393"/>
        <end position="414"/>
    </location>
</feature>
<keyword evidence="8" id="KW-0614">Plasmid</keyword>
<keyword evidence="5 7" id="KW-1133">Transmembrane helix</keyword>
<feature type="transmembrane region" description="Helical" evidence="7">
    <location>
        <begin position="160"/>
        <end position="182"/>
    </location>
</feature>
<dbReference type="InterPro" id="IPR006726">
    <property type="entry name" value="PHBA_efflux_AaeB/fusaric-R"/>
</dbReference>
<keyword evidence="3" id="KW-1003">Cell membrane</keyword>
<evidence type="ECO:0000256" key="7">
    <source>
        <dbReference type="SAM" id="Phobius"/>
    </source>
</evidence>
<sequence length="717" mass="78497">MEMTVSRGGRAWLRPIRLHVSHWAATNGLIWLHLAKTLTAAFLAMGIAMKLEIPAPRTAMATVFVLMQPLSGMVLSKSFYRVLGTAAGAIAAVALGALFAQQASLYVAGMSLWVALCTAAALRYRSFQWYAFVLAGYTAALIGIPAVLNPDGLFIAALNRAAEVLLGILCSGLVSAIVFPQWSGTRLKHMRRERFVNFSIFAARSLGEEIDAAVFRAKYGEFVDSVVGFETTRAFASFEDPDIRARTKRLARLNSDFMDLCTRLHALHRFMTRLGVSDGHRVVDVLRPVCEELAHAIVVQNDPALVDDVYVSEKAAHATAFRNTLSNRARAALNDTDEPLNDEERLDFDTAIELLDAFASGYVRYAQTYVSLAYQRHALEDTEVKYVVKTNRYVVLLTFVTTAVILGTIGAFWLSSDWPSGGYAIIGAAATAALSSNSPTPARFCMQMAGGAVMATAMGYLTLGFLYPNITGFPLLCFVLAPLLGLGACLATRPKLTGYGVSFCIFFCVLAGPDNVIHYMPQQLLNNGLALTISMLACALAFAVVFPVEIPWRLAALTRDLRGQVRLTCTASLEGLNEVFQSSTHDMMAQLRALSPQHPKGYDDALLWMLAVLEIGHAAVDLRTGNREAHFVSIIRPDWQALTDKTMNGLARLFDDPSRSNLAQCIAAIDAQISVTCRMIDALYGATRKIQQVRRMRACLRFMRSTLVDTEAPFHFG</sequence>
<organism evidence="8 9">
    <name type="scientific">Paraburkholderia caribensis MBA4</name>
    <dbReference type="NCBI Taxonomy" id="1323664"/>
    <lineage>
        <taxon>Bacteria</taxon>
        <taxon>Pseudomonadati</taxon>
        <taxon>Pseudomonadota</taxon>
        <taxon>Betaproteobacteria</taxon>
        <taxon>Burkholderiales</taxon>
        <taxon>Burkholderiaceae</taxon>
        <taxon>Paraburkholderia</taxon>
    </lineage>
</organism>
<dbReference type="PANTHER" id="PTHR30509:SF9">
    <property type="entry name" value="MULTIDRUG RESISTANCE PROTEIN MDTO"/>
    <property type="match status" value="1"/>
</dbReference>
<feature type="transmembrane region" description="Helical" evidence="7">
    <location>
        <begin position="529"/>
        <end position="552"/>
    </location>
</feature>
<feature type="transmembrane region" description="Helical" evidence="7">
    <location>
        <begin position="420"/>
        <end position="436"/>
    </location>
</feature>
<dbReference type="GO" id="GO:0005886">
    <property type="term" value="C:plasma membrane"/>
    <property type="evidence" value="ECO:0007669"/>
    <property type="project" value="UniProtKB-SubCell"/>
</dbReference>
<dbReference type="GO" id="GO:0022857">
    <property type="term" value="F:transmembrane transporter activity"/>
    <property type="evidence" value="ECO:0007669"/>
    <property type="project" value="InterPro"/>
</dbReference>
<gene>
    <name evidence="8" type="ORF">K788_0007072</name>
</gene>
<feature type="transmembrane region" description="Helical" evidence="7">
    <location>
        <begin position="129"/>
        <end position="148"/>
    </location>
</feature>
<feature type="transmembrane region" description="Helical" evidence="7">
    <location>
        <begin position="498"/>
        <end position="517"/>
    </location>
</feature>
<name>A0A0P0RS52_9BURK</name>
<feature type="transmembrane region" description="Helical" evidence="7">
    <location>
        <begin position="448"/>
        <end position="467"/>
    </location>
</feature>
<evidence type="ECO:0000256" key="3">
    <source>
        <dbReference type="ARBA" id="ARBA00022475"/>
    </source>
</evidence>
<dbReference type="GeneID" id="69975075"/>
<dbReference type="Pfam" id="PF04632">
    <property type="entry name" value="FUSC"/>
    <property type="match status" value="1"/>
</dbReference>
<evidence type="ECO:0000256" key="5">
    <source>
        <dbReference type="ARBA" id="ARBA00022989"/>
    </source>
</evidence>
<evidence type="ECO:0000313" key="8">
    <source>
        <dbReference type="EMBL" id="ALL71756.1"/>
    </source>
</evidence>
<evidence type="ECO:0000256" key="1">
    <source>
        <dbReference type="ARBA" id="ARBA00004651"/>
    </source>
</evidence>
<feature type="transmembrane region" description="Helical" evidence="7">
    <location>
        <begin position="105"/>
        <end position="122"/>
    </location>
</feature>
<geneLocation type="plasmid" evidence="9"/>
<feature type="transmembrane region" description="Helical" evidence="7">
    <location>
        <begin position="79"/>
        <end position="99"/>
    </location>
</feature>
<dbReference type="KEGG" id="bcai:K788_0007072"/>
<dbReference type="PANTHER" id="PTHR30509">
    <property type="entry name" value="P-HYDROXYBENZOIC ACID EFFLUX PUMP SUBUNIT-RELATED"/>
    <property type="match status" value="1"/>
</dbReference>
<feature type="transmembrane region" description="Helical" evidence="7">
    <location>
        <begin position="473"/>
        <end position="491"/>
    </location>
</feature>
<keyword evidence="6 7" id="KW-0472">Membrane</keyword>
<comment type="subcellular location">
    <subcellularLocation>
        <location evidence="1">Cell membrane</location>
        <topology evidence="1">Multi-pass membrane protein</topology>
    </subcellularLocation>
</comment>
<proteinExistence type="predicted"/>
<dbReference type="Proteomes" id="UP000019146">
    <property type="component" value="Plasmid unnamed"/>
</dbReference>
<dbReference type="AlphaFoldDB" id="A0A0P0RS52"/>
<protein>
    <submittedName>
        <fullName evidence="8">Membrane protein</fullName>
    </submittedName>
</protein>
<keyword evidence="2" id="KW-0813">Transport</keyword>
<evidence type="ECO:0000256" key="4">
    <source>
        <dbReference type="ARBA" id="ARBA00022692"/>
    </source>
</evidence>
<evidence type="ECO:0000313" key="9">
    <source>
        <dbReference type="Proteomes" id="UP000019146"/>
    </source>
</evidence>
<feature type="transmembrane region" description="Helical" evidence="7">
    <location>
        <begin position="28"/>
        <end position="48"/>
    </location>
</feature>
<dbReference type="RefSeq" id="WP_035991754.1">
    <property type="nucleotide sequence ID" value="NZ_CP012748.1"/>
</dbReference>
<dbReference type="EMBL" id="CP012748">
    <property type="protein sequence ID" value="ALL71756.1"/>
    <property type="molecule type" value="Genomic_DNA"/>
</dbReference>
<reference evidence="8 9" key="1">
    <citation type="journal article" date="2014" name="Genome Announc.">
        <title>Draft Genome Sequence of the Haloacid-Degrading Burkholderia caribensis Strain MBA4.</title>
        <authorList>
            <person name="Pan Y."/>
            <person name="Kong K.F."/>
            <person name="Tsang J.S."/>
        </authorList>
    </citation>
    <scope>NUCLEOTIDE SEQUENCE [LARGE SCALE GENOMIC DNA]</scope>
    <source>
        <strain evidence="8 9">MBA4</strain>
        <plasmid evidence="9">Plasmid</plasmid>
    </source>
</reference>
<accession>A0A0P0RS52</accession>
<keyword evidence="4 7" id="KW-0812">Transmembrane</keyword>
<evidence type="ECO:0000256" key="6">
    <source>
        <dbReference type="ARBA" id="ARBA00023136"/>
    </source>
</evidence>
<evidence type="ECO:0000256" key="2">
    <source>
        <dbReference type="ARBA" id="ARBA00022448"/>
    </source>
</evidence>